<dbReference type="InterPro" id="IPR010359">
    <property type="entry name" value="IrrE_HExxH"/>
</dbReference>
<dbReference type="AlphaFoldDB" id="A0A4P6YQU4"/>
<accession>A0A4P6YQU4</accession>
<dbReference type="Pfam" id="PF06114">
    <property type="entry name" value="Peptidase_M78"/>
    <property type="match status" value="1"/>
</dbReference>
<gene>
    <name evidence="2" type="ORF">EQG49_00215</name>
</gene>
<dbReference type="RefSeq" id="WP_133362058.1">
    <property type="nucleotide sequence ID" value="NZ_CP037940.1"/>
</dbReference>
<evidence type="ECO:0000313" key="3">
    <source>
        <dbReference type="Proteomes" id="UP000292886"/>
    </source>
</evidence>
<dbReference type="OrthoDB" id="9816277at2"/>
<reference evidence="3" key="1">
    <citation type="submission" date="2019-03" db="EMBL/GenBank/DDBJ databases">
        <title>Weissella sp. 26KH-42 Genome sequencing.</title>
        <authorList>
            <person name="Heo J."/>
            <person name="Kim S.-J."/>
            <person name="Kim J.-S."/>
            <person name="Hong S.-B."/>
            <person name="Kwon S.-W."/>
        </authorList>
    </citation>
    <scope>NUCLEOTIDE SEQUENCE [LARGE SCALE GENOMIC DNA]</scope>
    <source>
        <strain evidence="3">26KH-42</strain>
    </source>
</reference>
<evidence type="ECO:0000313" key="2">
    <source>
        <dbReference type="EMBL" id="QBO34978.1"/>
    </source>
</evidence>
<protein>
    <submittedName>
        <fullName evidence="2">ImmA/IrrE family metallo-endopeptidase</fullName>
    </submittedName>
</protein>
<dbReference type="KEGG" id="wei:EQG49_00215"/>
<name>A0A4P6YQU4_9LACO</name>
<keyword evidence="3" id="KW-1185">Reference proteome</keyword>
<feature type="domain" description="IrrE N-terminal-like" evidence="1">
    <location>
        <begin position="46"/>
        <end position="178"/>
    </location>
</feature>
<evidence type="ECO:0000259" key="1">
    <source>
        <dbReference type="Pfam" id="PF06114"/>
    </source>
</evidence>
<dbReference type="Proteomes" id="UP000292886">
    <property type="component" value="Chromosome"/>
</dbReference>
<dbReference type="EMBL" id="CP037940">
    <property type="protein sequence ID" value="QBO34978.1"/>
    <property type="molecule type" value="Genomic_DNA"/>
</dbReference>
<dbReference type="PANTHER" id="PTHR43236">
    <property type="entry name" value="ANTITOXIN HIGA1"/>
    <property type="match status" value="1"/>
</dbReference>
<sequence length="189" mass="21664">MKYSEIYDDSMLEIFKNESRLFEDIEINIEEPVIDVEKIAGVLKIPVEKKDDIFESGSITPKGNGTPVIEVNSSEAPVRQRFTIAHELGHYFLMEELKEKTNRTPDLSSYDSTQREHEIIANSFAADLLMPMELVKKLMITWLEENNLVNKPFSTIQLLAMQTEIAKKMQVSVEALKIQFKTKNLVVKA</sequence>
<dbReference type="PANTHER" id="PTHR43236:SF2">
    <property type="entry name" value="BLL0069 PROTEIN"/>
    <property type="match status" value="1"/>
</dbReference>
<proteinExistence type="predicted"/>
<dbReference type="InterPro" id="IPR052345">
    <property type="entry name" value="Rad_response_metalloprotease"/>
</dbReference>
<organism evidence="2 3">
    <name type="scientific">Periweissella cryptocerci</name>
    <dbReference type="NCBI Taxonomy" id="2506420"/>
    <lineage>
        <taxon>Bacteria</taxon>
        <taxon>Bacillati</taxon>
        <taxon>Bacillota</taxon>
        <taxon>Bacilli</taxon>
        <taxon>Lactobacillales</taxon>
        <taxon>Lactobacillaceae</taxon>
        <taxon>Periweissella</taxon>
    </lineage>
</organism>
<dbReference type="Gene3D" id="1.10.10.2910">
    <property type="match status" value="1"/>
</dbReference>